<dbReference type="EMBL" id="JAPUUL010000087">
    <property type="protein sequence ID" value="KAJ8132760.1"/>
    <property type="molecule type" value="Genomic_DNA"/>
</dbReference>
<name>A0ACC2JZC3_9PEZI</name>
<proteinExistence type="predicted"/>
<dbReference type="Proteomes" id="UP001153332">
    <property type="component" value="Unassembled WGS sequence"/>
</dbReference>
<organism evidence="1 2">
    <name type="scientific">Lasiodiplodia mahajangana</name>
    <dbReference type="NCBI Taxonomy" id="1108764"/>
    <lineage>
        <taxon>Eukaryota</taxon>
        <taxon>Fungi</taxon>
        <taxon>Dikarya</taxon>
        <taxon>Ascomycota</taxon>
        <taxon>Pezizomycotina</taxon>
        <taxon>Dothideomycetes</taxon>
        <taxon>Dothideomycetes incertae sedis</taxon>
        <taxon>Botryosphaeriales</taxon>
        <taxon>Botryosphaeriaceae</taxon>
        <taxon>Lasiodiplodia</taxon>
    </lineage>
</organism>
<keyword evidence="2" id="KW-1185">Reference proteome</keyword>
<evidence type="ECO:0000313" key="1">
    <source>
        <dbReference type="EMBL" id="KAJ8132760.1"/>
    </source>
</evidence>
<protein>
    <submittedName>
        <fullName evidence="1">Uncharacterized protein</fullName>
    </submittedName>
</protein>
<comment type="caution">
    <text evidence="1">The sequence shown here is derived from an EMBL/GenBank/DDBJ whole genome shotgun (WGS) entry which is preliminary data.</text>
</comment>
<evidence type="ECO:0000313" key="2">
    <source>
        <dbReference type="Proteomes" id="UP001153332"/>
    </source>
</evidence>
<reference evidence="1" key="1">
    <citation type="submission" date="2022-12" db="EMBL/GenBank/DDBJ databases">
        <title>Genome Sequence of Lasiodiplodia mahajangana.</title>
        <authorList>
            <person name="Buettner E."/>
        </authorList>
    </citation>
    <scope>NUCLEOTIDE SEQUENCE</scope>
    <source>
        <strain evidence="1">VT137</strain>
    </source>
</reference>
<sequence length="270" mass="31523">MEHAAYSKLHHEGTDPDLAEVDIRQGENYRFLNPKTGNYLQRIYQATKGRWVAVTVVIWFISLLLTWKIASVVTRPRYDVSLGLNTELEPLKSQIEMQVIRFTGDLDWDENGTLIRTHPGPIEYVGDPTPEIDAAWEHLIFGEAVDLKGDEARTIEGTTFQKAGGWWVLGIEVFHHLHCLNMIRKTLHLDYYGINEDSMERYNTHIEHCIDSIRQALMCTSDITPFTVEWNTRYHRPRPDFITTPHTCRNFEKLRDWALEHATEQHPKWI</sequence>
<gene>
    <name evidence="1" type="ORF">O1611_g860</name>
</gene>
<accession>A0ACC2JZC3</accession>